<dbReference type="GO" id="GO:0008684">
    <property type="term" value="F:2-oxopent-4-enoate hydratase activity"/>
    <property type="evidence" value="ECO:0007669"/>
    <property type="project" value="TreeGrafter"/>
</dbReference>
<feature type="domain" description="Fumarylacetoacetase-like C-terminal" evidence="2">
    <location>
        <begin position="107"/>
        <end position="263"/>
    </location>
</feature>
<evidence type="ECO:0000313" key="4">
    <source>
        <dbReference type="Proteomes" id="UP001163687"/>
    </source>
</evidence>
<dbReference type="EMBL" id="AP025628">
    <property type="protein sequence ID" value="BDG60192.1"/>
    <property type="molecule type" value="Genomic_DNA"/>
</dbReference>
<dbReference type="Pfam" id="PF01557">
    <property type="entry name" value="FAA_hydrolase"/>
    <property type="match status" value="1"/>
</dbReference>
<name>A0AA35CMB2_9FIRM</name>
<dbReference type="Proteomes" id="UP001163687">
    <property type="component" value="Chromosome"/>
</dbReference>
<dbReference type="KEGG" id="cmic:caldi_12820"/>
<reference evidence="3" key="1">
    <citation type="submission" date="2022-03" db="EMBL/GenBank/DDBJ databases">
        <title>Complete genome sequence of Caldinitratiruptor microaerophilus.</title>
        <authorList>
            <person name="Mukaiyama R."/>
            <person name="Nishiyama T."/>
            <person name="Ueda K."/>
        </authorList>
    </citation>
    <scope>NUCLEOTIDE SEQUENCE</scope>
    <source>
        <strain evidence="3">JCM 16183</strain>
    </source>
</reference>
<dbReference type="RefSeq" id="WP_264844254.1">
    <property type="nucleotide sequence ID" value="NZ_AP025628.1"/>
</dbReference>
<dbReference type="PANTHER" id="PTHR30143">
    <property type="entry name" value="ACID HYDRATASE"/>
    <property type="match status" value="1"/>
</dbReference>
<evidence type="ECO:0000313" key="3">
    <source>
        <dbReference type="EMBL" id="BDG60192.1"/>
    </source>
</evidence>
<dbReference type="AlphaFoldDB" id="A0AA35CMB2"/>
<dbReference type="InterPro" id="IPR011234">
    <property type="entry name" value="Fumarylacetoacetase-like_C"/>
</dbReference>
<evidence type="ECO:0000256" key="1">
    <source>
        <dbReference type="ARBA" id="ARBA00023239"/>
    </source>
</evidence>
<dbReference type="SUPFAM" id="SSF56529">
    <property type="entry name" value="FAH"/>
    <property type="match status" value="1"/>
</dbReference>
<dbReference type="GO" id="GO:0005737">
    <property type="term" value="C:cytoplasm"/>
    <property type="evidence" value="ECO:0007669"/>
    <property type="project" value="TreeGrafter"/>
</dbReference>
<keyword evidence="4" id="KW-1185">Reference proteome</keyword>
<protein>
    <submittedName>
        <fullName evidence="3">2-keto-4-pentenoate hydratase</fullName>
    </submittedName>
</protein>
<dbReference type="Gene3D" id="3.90.850.10">
    <property type="entry name" value="Fumarylacetoacetase-like, C-terminal domain"/>
    <property type="match status" value="1"/>
</dbReference>
<organism evidence="3 4">
    <name type="scientific">Caldinitratiruptor microaerophilus</name>
    <dbReference type="NCBI Taxonomy" id="671077"/>
    <lineage>
        <taxon>Bacteria</taxon>
        <taxon>Bacillati</taxon>
        <taxon>Bacillota</taxon>
        <taxon>Clostridia</taxon>
        <taxon>Eubacteriales</taxon>
        <taxon>Symbiobacteriaceae</taxon>
        <taxon>Caldinitratiruptor</taxon>
    </lineage>
</organism>
<proteinExistence type="predicted"/>
<keyword evidence="1" id="KW-0456">Lyase</keyword>
<dbReference type="InterPro" id="IPR036663">
    <property type="entry name" value="Fumarylacetoacetase_C_sf"/>
</dbReference>
<gene>
    <name evidence="3" type="ORF">caldi_12820</name>
</gene>
<sequence>MLDSGTLQDWAQRLLQAEAQRRPLQPMTDALPQITAEDAYAIQEIVIEEKLGLGARVIGYKLALTSQGTRNALGVREPVAGVLLDTALVEVAEGRSHAVLSRGDFIAPQVEPEQAFILGEDLAGPGVTVAQVLAATRLVVPALEIPDSRFNWQVRAPEMMADNAAASRILLGGRGVSPLTADLRLIGVVLEKNGQIAGTAAGAAVLGHPAASVAWLANHLARSGRHLRAGQVIFTGSPMAAVPVEAGDVVRATFDHLGAVEVRFE</sequence>
<dbReference type="PANTHER" id="PTHR30143:SF0">
    <property type="entry name" value="2-KETO-4-PENTENOATE HYDRATASE"/>
    <property type="match status" value="1"/>
</dbReference>
<dbReference type="InterPro" id="IPR050772">
    <property type="entry name" value="Hydratase-Decarb/MhpD_sf"/>
</dbReference>
<accession>A0AA35CMB2</accession>
<evidence type="ECO:0000259" key="2">
    <source>
        <dbReference type="Pfam" id="PF01557"/>
    </source>
</evidence>